<organism evidence="2 3">
    <name type="scientific">Nesidiocoris tenuis</name>
    <dbReference type="NCBI Taxonomy" id="355587"/>
    <lineage>
        <taxon>Eukaryota</taxon>
        <taxon>Metazoa</taxon>
        <taxon>Ecdysozoa</taxon>
        <taxon>Arthropoda</taxon>
        <taxon>Hexapoda</taxon>
        <taxon>Insecta</taxon>
        <taxon>Pterygota</taxon>
        <taxon>Neoptera</taxon>
        <taxon>Paraneoptera</taxon>
        <taxon>Hemiptera</taxon>
        <taxon>Heteroptera</taxon>
        <taxon>Panheteroptera</taxon>
        <taxon>Cimicomorpha</taxon>
        <taxon>Miridae</taxon>
        <taxon>Dicyphina</taxon>
        <taxon>Nesidiocoris</taxon>
    </lineage>
</organism>
<gene>
    <name evidence="2" type="ORF">NTJ_15492</name>
</gene>
<evidence type="ECO:0000256" key="1">
    <source>
        <dbReference type="SAM" id="MobiDB-lite"/>
    </source>
</evidence>
<feature type="compositionally biased region" description="Basic and acidic residues" evidence="1">
    <location>
        <begin position="97"/>
        <end position="107"/>
    </location>
</feature>
<reference evidence="2 3" key="1">
    <citation type="submission" date="2023-09" db="EMBL/GenBank/DDBJ databases">
        <title>Nesidiocoris tenuis whole genome shotgun sequence.</title>
        <authorList>
            <person name="Shibata T."/>
            <person name="Shimoda M."/>
            <person name="Kobayashi T."/>
            <person name="Uehara T."/>
        </authorList>
    </citation>
    <scope>NUCLEOTIDE SEQUENCE [LARGE SCALE GENOMIC DNA]</scope>
    <source>
        <strain evidence="2 3">Japan</strain>
    </source>
</reference>
<feature type="region of interest" description="Disordered" evidence="1">
    <location>
        <begin position="69"/>
        <end position="107"/>
    </location>
</feature>
<keyword evidence="3" id="KW-1185">Reference proteome</keyword>
<proteinExistence type="predicted"/>
<evidence type="ECO:0000313" key="3">
    <source>
        <dbReference type="Proteomes" id="UP001307889"/>
    </source>
</evidence>
<feature type="compositionally biased region" description="Basic and acidic residues" evidence="1">
    <location>
        <begin position="1"/>
        <end position="14"/>
    </location>
</feature>
<protein>
    <submittedName>
        <fullName evidence="2">Uncharacterized protein</fullName>
    </submittedName>
</protein>
<accession>A0ABN7BE80</accession>
<evidence type="ECO:0000313" key="2">
    <source>
        <dbReference type="EMBL" id="BET02673.1"/>
    </source>
</evidence>
<sequence length="107" mass="11639">MENTVRDGRERLEYGRSQARRLPAQRPIPCRRRAGAPPKGVAAQRPGGPAKVADGHAFGGVRAFSSVPNVATPRSRRRVLRSARESDSGRASVRAIAAERDLHPPPR</sequence>
<feature type="region of interest" description="Disordered" evidence="1">
    <location>
        <begin position="1"/>
        <end position="49"/>
    </location>
</feature>
<dbReference type="EMBL" id="AP028922">
    <property type="protein sequence ID" value="BET02673.1"/>
    <property type="molecule type" value="Genomic_DNA"/>
</dbReference>
<dbReference type="Proteomes" id="UP001307889">
    <property type="component" value="Chromosome 14"/>
</dbReference>
<name>A0ABN7BE80_9HEMI</name>